<accession>A0AB39CCN8</accession>
<protein>
    <submittedName>
        <fullName evidence="1">Uncharacterized protein</fullName>
    </submittedName>
</protein>
<organism evidence="1">
    <name type="scientific">Pseudomonas phage RVTF4</name>
    <dbReference type="NCBI Taxonomy" id="3236931"/>
    <lineage>
        <taxon>Viruses</taxon>
    </lineage>
</organism>
<evidence type="ECO:0000313" key="1">
    <source>
        <dbReference type="EMBL" id="XDJ14615.1"/>
    </source>
</evidence>
<name>A0AB39CCN8_9VIRU</name>
<proteinExistence type="predicted"/>
<dbReference type="EMBL" id="PQ015378">
    <property type="protein sequence ID" value="XDJ14615.1"/>
    <property type="molecule type" value="Genomic_DNA"/>
</dbReference>
<sequence>MQLESTRMYTLEIKDLNGNEVTTVTQQGMEINAMYPGLVVGQTVRDYKMFIVVPFGA</sequence>
<reference evidence="1" key="1">
    <citation type="submission" date="2024-07" db="EMBL/GenBank/DDBJ databases">
        <authorList>
            <person name="Bringhurst R.M."/>
            <person name="Homer T.E."/>
        </authorList>
    </citation>
    <scope>NUCLEOTIDE SEQUENCE</scope>
</reference>